<dbReference type="InterPro" id="IPR004090">
    <property type="entry name" value="Chemotax_Me-accpt_rcpt"/>
</dbReference>
<dbReference type="RefSeq" id="WP_160794809.1">
    <property type="nucleotide sequence ID" value="NZ_WSSB01000002.1"/>
</dbReference>
<evidence type="ECO:0000313" key="8">
    <source>
        <dbReference type="EMBL" id="MXR35998.1"/>
    </source>
</evidence>
<comment type="similarity">
    <text evidence="2">Belongs to the methyl-accepting chemotaxis (MCP) protein family.</text>
</comment>
<evidence type="ECO:0000256" key="4">
    <source>
        <dbReference type="SAM" id="Coils"/>
    </source>
</evidence>
<dbReference type="Gene3D" id="1.10.287.950">
    <property type="entry name" value="Methyl-accepting chemotaxis protein"/>
    <property type="match status" value="1"/>
</dbReference>
<dbReference type="GO" id="GO:0007165">
    <property type="term" value="P:signal transduction"/>
    <property type="evidence" value="ECO:0007669"/>
    <property type="project" value="UniProtKB-KW"/>
</dbReference>
<dbReference type="Proteomes" id="UP000467214">
    <property type="component" value="Unassembled WGS sequence"/>
</dbReference>
<dbReference type="CDD" id="cd06225">
    <property type="entry name" value="HAMP"/>
    <property type="match status" value="1"/>
</dbReference>
<proteinExistence type="inferred from homology"/>
<dbReference type="AlphaFoldDB" id="A0A845BL88"/>
<dbReference type="PANTHER" id="PTHR32089">
    <property type="entry name" value="METHYL-ACCEPTING CHEMOTAXIS PROTEIN MCPB"/>
    <property type="match status" value="1"/>
</dbReference>
<evidence type="ECO:0000256" key="5">
    <source>
        <dbReference type="SAM" id="Phobius"/>
    </source>
</evidence>
<dbReference type="InterPro" id="IPR004089">
    <property type="entry name" value="MCPsignal_dom"/>
</dbReference>
<reference evidence="8 9" key="1">
    <citation type="submission" date="2019-12" db="EMBL/GenBank/DDBJ databases">
        <title>Neisseriaceae gen. nov. sp. Genome sequencing and assembly.</title>
        <authorList>
            <person name="Liu Z."/>
            <person name="Li A."/>
        </authorList>
    </citation>
    <scope>NUCLEOTIDE SEQUENCE [LARGE SCALE GENOMIC DNA]</scope>
    <source>
        <strain evidence="8 9">B2N2-7</strain>
    </source>
</reference>
<evidence type="ECO:0000259" key="7">
    <source>
        <dbReference type="PROSITE" id="PS50885"/>
    </source>
</evidence>
<evidence type="ECO:0000313" key="9">
    <source>
        <dbReference type="Proteomes" id="UP000467214"/>
    </source>
</evidence>
<feature type="coiled-coil region" evidence="4">
    <location>
        <begin position="82"/>
        <end position="143"/>
    </location>
</feature>
<dbReference type="Gene3D" id="6.10.340.10">
    <property type="match status" value="1"/>
</dbReference>
<dbReference type="EMBL" id="WSSB01000002">
    <property type="protein sequence ID" value="MXR35998.1"/>
    <property type="molecule type" value="Genomic_DNA"/>
</dbReference>
<gene>
    <name evidence="8" type="ORF">GQF02_03285</name>
</gene>
<protein>
    <submittedName>
        <fullName evidence="8">HAMP domain-containing protein</fullName>
    </submittedName>
</protein>
<keyword evidence="5" id="KW-0812">Transmembrane</keyword>
<dbReference type="InterPro" id="IPR003660">
    <property type="entry name" value="HAMP_dom"/>
</dbReference>
<keyword evidence="1 3" id="KW-0807">Transducer</keyword>
<evidence type="ECO:0000256" key="2">
    <source>
        <dbReference type="ARBA" id="ARBA00029447"/>
    </source>
</evidence>
<dbReference type="Pfam" id="PF00672">
    <property type="entry name" value="HAMP"/>
    <property type="match status" value="1"/>
</dbReference>
<dbReference type="GO" id="GO:0004888">
    <property type="term" value="F:transmembrane signaling receptor activity"/>
    <property type="evidence" value="ECO:0007669"/>
    <property type="project" value="InterPro"/>
</dbReference>
<accession>A0A845BL88</accession>
<dbReference type="SUPFAM" id="SSF58104">
    <property type="entry name" value="Methyl-accepting chemotaxis protein (MCP) signaling domain"/>
    <property type="match status" value="1"/>
</dbReference>
<evidence type="ECO:0000256" key="1">
    <source>
        <dbReference type="ARBA" id="ARBA00023224"/>
    </source>
</evidence>
<dbReference type="Pfam" id="PF00015">
    <property type="entry name" value="MCPsignal"/>
    <property type="match status" value="1"/>
</dbReference>
<evidence type="ECO:0000259" key="6">
    <source>
        <dbReference type="PROSITE" id="PS50111"/>
    </source>
</evidence>
<keyword evidence="9" id="KW-1185">Reference proteome</keyword>
<dbReference type="PRINTS" id="PR00260">
    <property type="entry name" value="CHEMTRNSDUCR"/>
</dbReference>
<feature type="transmembrane region" description="Helical" evidence="5">
    <location>
        <begin position="12"/>
        <end position="35"/>
    </location>
</feature>
<name>A0A845BL88_9NEIS</name>
<dbReference type="PROSITE" id="PS50885">
    <property type="entry name" value="HAMP"/>
    <property type="match status" value="1"/>
</dbReference>
<feature type="domain" description="Methyl-accepting transducer" evidence="6">
    <location>
        <begin position="274"/>
        <end position="524"/>
    </location>
</feature>
<evidence type="ECO:0000256" key="3">
    <source>
        <dbReference type="PROSITE-ProRule" id="PRU00284"/>
    </source>
</evidence>
<keyword evidence="4" id="KW-0175">Coiled coil</keyword>
<sequence length="547" mass="59041">MKLLANLKISTRLYASFALITLLMSAAGFSTYLGLSKVRNELLSISEINQVNLNITTTMQVNQLEQRIILRTLLSTPAGAETQALQNKLLQVQQAYAQEEQKLENILNHPETLEQERVLSKRIRQYRQEIQQYTQKLLQAANQGHYAEAEAIIKLNMAPINRDWQKALHELAELEMTSTQEDTSHALANIDQAVLIIALSSGVAILASLLLGTVLARSITRPMDTAVDLTDALAHGDLSREAPIERQDEIGHMLGALNNSLAKLSQTLHQVKSSTGAAVGMVEELACAAGQVHVASNKQSEAASASASAVEQLTVSIASVADAAQDLRGKTQQNLAISQSGLGEMQTLERDMGHMETVISQLSSSAQDFIDNTQAISKMTQEVRDIADQTNLLALNAAIEAARAGEQGRGFAVVADEVRKLAEKSAKSAAEIDHFNAKLGEKSASLADVVQQGIDTLQASRACSDRVSALFRENDSVLQQANADVEGIASSIDEQRTASSEIARNMEQMAQMSEETTAAMCNISENAAQIAGAAKALNQDVSVFRLR</sequence>
<keyword evidence="5" id="KW-1133">Transmembrane helix</keyword>
<dbReference type="GO" id="GO:0016020">
    <property type="term" value="C:membrane"/>
    <property type="evidence" value="ECO:0007669"/>
    <property type="project" value="InterPro"/>
</dbReference>
<feature type="domain" description="HAMP" evidence="7">
    <location>
        <begin position="217"/>
        <end position="269"/>
    </location>
</feature>
<organism evidence="8 9">
    <name type="scientific">Craterilacuibacter sinensis</name>
    <dbReference type="NCBI Taxonomy" id="2686017"/>
    <lineage>
        <taxon>Bacteria</taxon>
        <taxon>Pseudomonadati</taxon>
        <taxon>Pseudomonadota</taxon>
        <taxon>Betaproteobacteria</taxon>
        <taxon>Neisseriales</taxon>
        <taxon>Neisseriaceae</taxon>
        <taxon>Craterilacuibacter</taxon>
    </lineage>
</organism>
<dbReference type="GO" id="GO:0006935">
    <property type="term" value="P:chemotaxis"/>
    <property type="evidence" value="ECO:0007669"/>
    <property type="project" value="InterPro"/>
</dbReference>
<keyword evidence="5" id="KW-0472">Membrane</keyword>
<dbReference type="InterPro" id="IPR024478">
    <property type="entry name" value="HlyB_4HB_MCP"/>
</dbReference>
<comment type="caution">
    <text evidence="8">The sequence shown here is derived from an EMBL/GenBank/DDBJ whole genome shotgun (WGS) entry which is preliminary data.</text>
</comment>
<dbReference type="SMART" id="SM00283">
    <property type="entry name" value="MA"/>
    <property type="match status" value="1"/>
</dbReference>
<dbReference type="SMART" id="SM00304">
    <property type="entry name" value="HAMP"/>
    <property type="match status" value="1"/>
</dbReference>
<dbReference type="PROSITE" id="PS50111">
    <property type="entry name" value="CHEMOTAXIS_TRANSDUC_2"/>
    <property type="match status" value="1"/>
</dbReference>
<dbReference type="PANTHER" id="PTHR32089:SF112">
    <property type="entry name" value="LYSOZYME-LIKE PROTEIN-RELATED"/>
    <property type="match status" value="1"/>
</dbReference>
<dbReference type="Pfam" id="PF12729">
    <property type="entry name" value="4HB_MCP_1"/>
    <property type="match status" value="1"/>
</dbReference>